<dbReference type="SUPFAM" id="SSF57667">
    <property type="entry name" value="beta-beta-alpha zinc fingers"/>
    <property type="match status" value="14"/>
</dbReference>
<dbReference type="GO" id="GO:0003677">
    <property type="term" value="F:DNA binding"/>
    <property type="evidence" value="ECO:0007669"/>
    <property type="project" value="UniProtKB-KW"/>
</dbReference>
<feature type="domain" description="C2H2-type" evidence="11">
    <location>
        <begin position="137"/>
        <end position="159"/>
    </location>
</feature>
<evidence type="ECO:0000256" key="1">
    <source>
        <dbReference type="ARBA" id="ARBA00004123"/>
    </source>
</evidence>
<feature type="domain" description="C2H2-type" evidence="11">
    <location>
        <begin position="1087"/>
        <end position="1114"/>
    </location>
</feature>
<dbReference type="Gene3D" id="3.30.160.60">
    <property type="entry name" value="Classic Zinc Finger"/>
    <property type="match status" value="14"/>
</dbReference>
<keyword evidence="2" id="KW-0479">Metal-binding</keyword>
<feature type="domain" description="C2H2-type" evidence="11">
    <location>
        <begin position="525"/>
        <end position="552"/>
    </location>
</feature>
<keyword evidence="8" id="KW-0804">Transcription</keyword>
<dbReference type="Pfam" id="PF13912">
    <property type="entry name" value="zf-C2H2_6"/>
    <property type="match status" value="1"/>
</dbReference>
<dbReference type="PROSITE" id="PS50157">
    <property type="entry name" value="ZINC_FINGER_C2H2_2"/>
    <property type="match status" value="25"/>
</dbReference>
<feature type="domain" description="C2H2-type" evidence="11">
    <location>
        <begin position="7"/>
        <end position="35"/>
    </location>
</feature>
<feature type="domain" description="C2H2-type" evidence="11">
    <location>
        <begin position="201"/>
        <end position="228"/>
    </location>
</feature>
<keyword evidence="9" id="KW-0539">Nucleus</keyword>
<feature type="domain" description="C2H2-type" evidence="11">
    <location>
        <begin position="65"/>
        <end position="92"/>
    </location>
</feature>
<organism evidence="12 13">
    <name type="scientific">Culex pipiens pipiens</name>
    <name type="common">Northern house mosquito</name>
    <dbReference type="NCBI Taxonomy" id="38569"/>
    <lineage>
        <taxon>Eukaryota</taxon>
        <taxon>Metazoa</taxon>
        <taxon>Ecdysozoa</taxon>
        <taxon>Arthropoda</taxon>
        <taxon>Hexapoda</taxon>
        <taxon>Insecta</taxon>
        <taxon>Pterygota</taxon>
        <taxon>Neoptera</taxon>
        <taxon>Endopterygota</taxon>
        <taxon>Diptera</taxon>
        <taxon>Nematocera</taxon>
        <taxon>Culicoidea</taxon>
        <taxon>Culicidae</taxon>
        <taxon>Culicinae</taxon>
        <taxon>Culicini</taxon>
        <taxon>Culex</taxon>
        <taxon>Culex</taxon>
    </lineage>
</organism>
<feature type="domain" description="C2H2-type" evidence="11">
    <location>
        <begin position="914"/>
        <end position="941"/>
    </location>
</feature>
<feature type="domain" description="C2H2-type" evidence="11">
    <location>
        <begin position="598"/>
        <end position="625"/>
    </location>
</feature>
<dbReference type="PANTHER" id="PTHR24384:SF189">
    <property type="entry name" value="C2H2-TYPE DOMAIN-CONTAINING PROTEIN-RELATED"/>
    <property type="match status" value="1"/>
</dbReference>
<comment type="caution">
    <text evidence="12">The sequence shown here is derived from an EMBL/GenBank/DDBJ whole genome shotgun (WGS) entry which is preliminary data.</text>
</comment>
<keyword evidence="4 10" id="KW-0863">Zinc-finger</keyword>
<dbReference type="InterPro" id="IPR050752">
    <property type="entry name" value="C2H2-ZF_domain"/>
</dbReference>
<dbReference type="Pfam" id="PF00096">
    <property type="entry name" value="zf-C2H2"/>
    <property type="match status" value="15"/>
</dbReference>
<dbReference type="AlphaFoldDB" id="A0ABD1DJ93"/>
<feature type="domain" description="C2H2-type" evidence="11">
    <location>
        <begin position="168"/>
        <end position="195"/>
    </location>
</feature>
<dbReference type="GO" id="GO:0005634">
    <property type="term" value="C:nucleus"/>
    <property type="evidence" value="ECO:0007669"/>
    <property type="project" value="UniProtKB-SubCell"/>
</dbReference>
<keyword evidence="5" id="KW-0862">Zinc</keyword>
<reference evidence="12 13" key="1">
    <citation type="submission" date="2024-05" db="EMBL/GenBank/DDBJ databases">
        <title>Culex pipiens pipiens assembly and annotation.</title>
        <authorList>
            <person name="Alout H."/>
            <person name="Durand T."/>
        </authorList>
    </citation>
    <scope>NUCLEOTIDE SEQUENCE [LARGE SCALE GENOMIC DNA]</scope>
    <source>
        <strain evidence="12">HA-2024</strain>
        <tissue evidence="12">Whole body</tissue>
    </source>
</reference>
<name>A0ABD1DJ93_CULPP</name>
<keyword evidence="6" id="KW-0805">Transcription regulation</keyword>
<dbReference type="InterPro" id="IPR013087">
    <property type="entry name" value="Znf_C2H2_type"/>
</dbReference>
<feature type="domain" description="C2H2-type" evidence="11">
    <location>
        <begin position="720"/>
        <end position="748"/>
    </location>
</feature>
<keyword evidence="7" id="KW-0238">DNA-binding</keyword>
<comment type="subcellular location">
    <subcellularLocation>
        <location evidence="1">Nucleus</location>
    </subcellularLocation>
</comment>
<proteinExistence type="predicted"/>
<accession>A0ABD1DJ93</accession>
<dbReference type="SMART" id="SM00355">
    <property type="entry name" value="ZnF_C2H2"/>
    <property type="match status" value="27"/>
</dbReference>
<evidence type="ECO:0000313" key="13">
    <source>
        <dbReference type="Proteomes" id="UP001562425"/>
    </source>
</evidence>
<dbReference type="Pfam" id="PF13894">
    <property type="entry name" value="zf-C2H2_4"/>
    <property type="match status" value="1"/>
</dbReference>
<feature type="domain" description="C2H2-type" evidence="11">
    <location>
        <begin position="95"/>
        <end position="118"/>
    </location>
</feature>
<dbReference type="PROSITE" id="PS00028">
    <property type="entry name" value="ZINC_FINGER_C2H2_1"/>
    <property type="match status" value="25"/>
</dbReference>
<dbReference type="EMBL" id="JBEHCU010005459">
    <property type="protein sequence ID" value="KAL1399768.1"/>
    <property type="molecule type" value="Genomic_DNA"/>
</dbReference>
<protein>
    <recommendedName>
        <fullName evidence="11">C2H2-type domain-containing protein</fullName>
    </recommendedName>
</protein>
<feature type="domain" description="C2H2-type" evidence="11">
    <location>
        <begin position="1019"/>
        <end position="1041"/>
    </location>
</feature>
<dbReference type="Pfam" id="PF12874">
    <property type="entry name" value="zf-met"/>
    <property type="match status" value="1"/>
</dbReference>
<evidence type="ECO:0000256" key="4">
    <source>
        <dbReference type="ARBA" id="ARBA00022771"/>
    </source>
</evidence>
<dbReference type="Proteomes" id="UP001562425">
    <property type="component" value="Unassembled WGS sequence"/>
</dbReference>
<evidence type="ECO:0000259" key="11">
    <source>
        <dbReference type="PROSITE" id="PS50157"/>
    </source>
</evidence>
<gene>
    <name evidence="12" type="ORF">pipiens_001167</name>
</gene>
<feature type="domain" description="C2H2-type" evidence="11">
    <location>
        <begin position="1057"/>
        <end position="1084"/>
    </location>
</feature>
<keyword evidence="13" id="KW-1185">Reference proteome</keyword>
<feature type="domain" description="C2H2-type" evidence="11">
    <location>
        <begin position="806"/>
        <end position="834"/>
    </location>
</feature>
<evidence type="ECO:0000256" key="7">
    <source>
        <dbReference type="ARBA" id="ARBA00023125"/>
    </source>
</evidence>
<sequence length="1116" mass="131158">MLKEGKFTCKICDKRFRDKYALTIHLQGIHLVSKLIKPVSSKKGDTNESDVKQFPKTITNENGQFKCTECDEKFEFLYLQQRHIRRHTALKQELYKCEECNKAFASNPEFLSHMKRVHEQYAKKALQVFVKEEDGVFICSKCNKTFGERHLCQQHILKHLLVTKERTVSCPKCPKTFISEKYLVKHEAWHEASIKKQSEVIKCDECNKTFKTKRILSRHLRRHAAMKEGKYQCKICSMRHASDRELKIHTKRHEMNVEMPSVPPPVIIVRNDHSAFQCPECGMVFTVRRAYNNHAQRHINIRNGMYKCDICEKLCGSSHNLDTHMRRHRKGQIKEMAKITVKTEPDYEMHSTLEDQQTQQEESEDMTSFCYETVVKEEVILEDEFISPEEESARECNKAFATENKSHIKRAHEKHAQKSSEVSVLEEDGVFICSKCNKTFEERHLCQQHISKHLSLTKERTVSCPKCPKKFLSEKHLAKHEAWHEASIKKQSEVIKCDECNITFKTKRMLTRHLNRHEAMKEGKYQCKICSMRHASDYELKIHTKRHEINVPSVPPPVIIVRNDHSAFQCPECSMVFTVRRAYKTHAQKHINIRNGMYKCDICEKICGSSHNLDTHMRRHRNGEIKEMAEITVKTEPGYEMHSTLEDQQTQQEESKDTTSFCYETVTKEEVILEDEFVSPEEESATKQDMFCEECNKSFTNRALFRTHKYKHKVVKEGKYTCQICDKCFRDKYALTIHLQGIHLVSRLTKNKKNEELNEPDVKQFPKTITNENGQFKCTECDERFEFQYLQQRHIRRHSALKQGLYKCEECNKAFATPSEIKSHLKRAHEKHAQKSSEVSVQEEDGVFICSKCNRKFEERHLCQQHILRHLALMKERVFTCSKCPKKFISEKYLEKHEAWHEVKAARVEQCEMVKCDECNREFRNKLLLSRHIRRHKLIKEGKFLCEICDARYTAKRQLMKHAEKHKKNPDLPSFEPPVVIERNNHSAFKCPDCGMVFTVRRAYDNHAQRHVNLRNGTYKCDICEKVCGSENNLYNHMRRHRIGEIKEISEPRDLPFDCPKCDKKFGKKHLLKRHTKVHEAIEKGLYKCKTCLKYLGSSASLAIHEQGHTGKTAKD</sequence>
<feature type="domain" description="C2H2-type" evidence="11">
    <location>
        <begin position="776"/>
        <end position="803"/>
    </location>
</feature>
<feature type="domain" description="C2H2-type" evidence="11">
    <location>
        <begin position="568"/>
        <end position="595"/>
    </location>
</feature>
<feature type="domain" description="C2H2-type" evidence="11">
    <location>
        <begin position="276"/>
        <end position="303"/>
    </location>
</feature>
<evidence type="ECO:0000256" key="10">
    <source>
        <dbReference type="PROSITE-ProRule" id="PRU00042"/>
    </source>
</evidence>
<dbReference type="PANTHER" id="PTHR24384">
    <property type="entry name" value="FINGER PUTATIVE TRANSCRIPTION FACTOR FAMILY-RELATED"/>
    <property type="match status" value="1"/>
</dbReference>
<feature type="domain" description="C2H2-type" evidence="11">
    <location>
        <begin position="431"/>
        <end position="458"/>
    </location>
</feature>
<keyword evidence="3" id="KW-0677">Repeat</keyword>
<feature type="domain" description="C2H2-type" evidence="11">
    <location>
        <begin position="462"/>
        <end position="489"/>
    </location>
</feature>
<feature type="domain" description="C2H2-type" evidence="11">
    <location>
        <begin position="944"/>
        <end position="971"/>
    </location>
</feature>
<evidence type="ECO:0000256" key="3">
    <source>
        <dbReference type="ARBA" id="ARBA00022737"/>
    </source>
</evidence>
<evidence type="ECO:0000256" key="5">
    <source>
        <dbReference type="ARBA" id="ARBA00022833"/>
    </source>
</evidence>
<feature type="domain" description="C2H2-type" evidence="11">
    <location>
        <begin position="879"/>
        <end position="906"/>
    </location>
</feature>
<evidence type="ECO:0000256" key="2">
    <source>
        <dbReference type="ARBA" id="ARBA00022723"/>
    </source>
</evidence>
<evidence type="ECO:0000256" key="6">
    <source>
        <dbReference type="ARBA" id="ARBA00023015"/>
    </source>
</evidence>
<feature type="domain" description="C2H2-type" evidence="11">
    <location>
        <begin position="306"/>
        <end position="333"/>
    </location>
</feature>
<dbReference type="InterPro" id="IPR036236">
    <property type="entry name" value="Znf_C2H2_sf"/>
</dbReference>
<evidence type="ECO:0000313" key="12">
    <source>
        <dbReference type="EMBL" id="KAL1399768.1"/>
    </source>
</evidence>
<feature type="domain" description="C2H2-type" evidence="11">
    <location>
        <begin position="690"/>
        <end position="717"/>
    </location>
</feature>
<dbReference type="GO" id="GO:0008270">
    <property type="term" value="F:zinc ion binding"/>
    <property type="evidence" value="ECO:0007669"/>
    <property type="project" value="UniProtKB-KW"/>
</dbReference>
<evidence type="ECO:0000256" key="8">
    <source>
        <dbReference type="ARBA" id="ARBA00023163"/>
    </source>
</evidence>
<feature type="domain" description="C2H2-type" evidence="11">
    <location>
        <begin position="989"/>
        <end position="1016"/>
    </location>
</feature>
<evidence type="ECO:0000256" key="9">
    <source>
        <dbReference type="ARBA" id="ARBA00023242"/>
    </source>
</evidence>
<feature type="domain" description="C2H2-type" evidence="11">
    <location>
        <begin position="495"/>
        <end position="522"/>
    </location>
</feature>